<feature type="compositionally biased region" description="Basic and acidic residues" evidence="2">
    <location>
        <begin position="190"/>
        <end position="227"/>
    </location>
</feature>
<feature type="region of interest" description="Disordered" evidence="2">
    <location>
        <begin position="390"/>
        <end position="435"/>
    </location>
</feature>
<evidence type="ECO:0000256" key="2">
    <source>
        <dbReference type="SAM" id="MobiDB-lite"/>
    </source>
</evidence>
<comment type="caution">
    <text evidence="3">The sequence shown here is derived from an EMBL/GenBank/DDBJ whole genome shotgun (WGS) entry which is preliminary data.</text>
</comment>
<protein>
    <submittedName>
        <fullName evidence="3">Uncharacterized protein</fullName>
    </submittedName>
</protein>
<evidence type="ECO:0000256" key="1">
    <source>
        <dbReference type="SAM" id="Coils"/>
    </source>
</evidence>
<feature type="coiled-coil region" evidence="1">
    <location>
        <begin position="66"/>
        <end position="125"/>
    </location>
</feature>
<accession>A0A5J4VQD3</accession>
<reference evidence="3 4" key="1">
    <citation type="submission" date="2019-03" db="EMBL/GenBank/DDBJ databases">
        <title>Single cell metagenomics reveals metabolic interactions within the superorganism composed of flagellate Streblomastix strix and complex community of Bacteroidetes bacteria on its surface.</title>
        <authorList>
            <person name="Treitli S.C."/>
            <person name="Kolisko M."/>
            <person name="Husnik F."/>
            <person name="Keeling P."/>
            <person name="Hampl V."/>
        </authorList>
    </citation>
    <scope>NUCLEOTIDE SEQUENCE [LARGE SCALE GENOMIC DNA]</scope>
    <source>
        <strain evidence="3">ST1C</strain>
    </source>
</reference>
<organism evidence="3 4">
    <name type="scientific">Streblomastix strix</name>
    <dbReference type="NCBI Taxonomy" id="222440"/>
    <lineage>
        <taxon>Eukaryota</taxon>
        <taxon>Metamonada</taxon>
        <taxon>Preaxostyla</taxon>
        <taxon>Oxymonadida</taxon>
        <taxon>Streblomastigidae</taxon>
        <taxon>Streblomastix</taxon>
    </lineage>
</organism>
<feature type="compositionally biased region" description="Low complexity" evidence="2">
    <location>
        <begin position="390"/>
        <end position="426"/>
    </location>
</feature>
<dbReference type="Proteomes" id="UP000324800">
    <property type="component" value="Unassembled WGS sequence"/>
</dbReference>
<evidence type="ECO:0000313" key="3">
    <source>
        <dbReference type="EMBL" id="KAA6384878.1"/>
    </source>
</evidence>
<dbReference type="AlphaFoldDB" id="A0A5J4VQD3"/>
<proteinExistence type="predicted"/>
<keyword evidence="1" id="KW-0175">Coiled coil</keyword>
<feature type="compositionally biased region" description="Basic and acidic residues" evidence="2">
    <location>
        <begin position="136"/>
        <end position="160"/>
    </location>
</feature>
<feature type="region of interest" description="Disordered" evidence="2">
    <location>
        <begin position="131"/>
        <end position="227"/>
    </location>
</feature>
<dbReference type="EMBL" id="SNRW01005534">
    <property type="protein sequence ID" value="KAA6384878.1"/>
    <property type="molecule type" value="Genomic_DNA"/>
</dbReference>
<evidence type="ECO:0000313" key="4">
    <source>
        <dbReference type="Proteomes" id="UP000324800"/>
    </source>
</evidence>
<sequence length="575" mass="67479">MNWKSPVNSKIPSRYEVAFPVPSLCQRGNTCREIALHNPGYRPLQSHILRIIPFRQIEKTTNIDILDEQEFEYQRLQKQKEKEIRLLREREKEAERLEIKRKKDLEREQKEKEKEEEKERLYMQELLGLDYDNELDQGKDKSKDKVNNKDKNKDKEKDKQNNANVNKGQQASKQPQTARRQGKSQIQDNNNKDKDKKDIEKEKEKEKQREIELEKKKEQEKQQELEQEMERQREIERLEEIEKQQILEGIGSFKIMCIPPSAYTAKLERIQSPWELMQFEIAWSDVIRSTPHQKWKKPVDKNLILASNVMANQQQEIEKEPQLQQQSKSLAQKALKAMFASQSKQTEIGDDLQQRIYNPGFVSPHITIRKFNKQRGLDKKIPGLFVDEGQQIQQSTSSTSSSSPQQQVQQKQQNTQYNQQSLQQSSYIGQDKRSIDANEDTERIASFLYRQHQDQHEYQKGGVICGVDESCSGVYLYPKGLKAKKKNNIVQENKTKRDQNNNNQVSKYTKLRRQQRLQDRDLAAGIFCGAAYLEEQGDYVLQFRINTRAGNKKGVQICGFIWSDKSPVDLYSINV</sequence>
<feature type="compositionally biased region" description="Polar residues" evidence="2">
    <location>
        <begin position="163"/>
        <end position="179"/>
    </location>
</feature>
<gene>
    <name evidence="3" type="ORF">EZS28_019593</name>
</gene>
<name>A0A5J4VQD3_9EUKA</name>